<dbReference type="GO" id="GO:0005886">
    <property type="term" value="C:plasma membrane"/>
    <property type="evidence" value="ECO:0007669"/>
    <property type="project" value="UniProtKB-SubCell"/>
</dbReference>
<feature type="transmembrane region" description="Helical" evidence="9">
    <location>
        <begin position="163"/>
        <end position="185"/>
    </location>
</feature>
<feature type="transmembrane region" description="Helical" evidence="9">
    <location>
        <begin position="6"/>
        <end position="26"/>
    </location>
</feature>
<evidence type="ECO:0000256" key="1">
    <source>
        <dbReference type="ARBA" id="ARBA00004651"/>
    </source>
</evidence>
<keyword evidence="8 9" id="KW-0472">Membrane</keyword>
<dbReference type="NCBIfam" id="NF038037">
    <property type="entry name" value="cytob_DsrM"/>
    <property type="match status" value="1"/>
</dbReference>
<dbReference type="Gene3D" id="1.20.950.20">
    <property type="entry name" value="Transmembrane di-heme cytochromes, Chain C"/>
    <property type="match status" value="1"/>
</dbReference>
<dbReference type="STRING" id="1795632.TH606_04830"/>
<keyword evidence="6 9" id="KW-1133">Transmembrane helix</keyword>
<dbReference type="Proteomes" id="UP000076964">
    <property type="component" value="Unassembled WGS sequence"/>
</dbReference>
<dbReference type="GO" id="GO:0009055">
    <property type="term" value="F:electron transfer activity"/>
    <property type="evidence" value="ECO:0007669"/>
    <property type="project" value="TreeGrafter"/>
</dbReference>
<evidence type="ECO:0000313" key="12">
    <source>
        <dbReference type="Proteomes" id="UP000076964"/>
    </source>
</evidence>
<evidence type="ECO:0000256" key="3">
    <source>
        <dbReference type="ARBA" id="ARBA00022475"/>
    </source>
</evidence>
<dbReference type="Pfam" id="PF02665">
    <property type="entry name" value="Nitrate_red_gam"/>
    <property type="match status" value="1"/>
</dbReference>
<evidence type="ECO:0000256" key="7">
    <source>
        <dbReference type="ARBA" id="ARBA00023002"/>
    </source>
</evidence>
<feature type="domain" description="NarG-like" evidence="10">
    <location>
        <begin position="120"/>
        <end position="275"/>
    </location>
</feature>
<dbReference type="GO" id="GO:0008940">
    <property type="term" value="F:nitrate reductase activity"/>
    <property type="evidence" value="ECO:0007669"/>
    <property type="project" value="TreeGrafter"/>
</dbReference>
<dbReference type="RefSeq" id="WP_068541793.1">
    <property type="nucleotide sequence ID" value="NZ_LSFI01000018.1"/>
</dbReference>
<dbReference type="AlphaFoldDB" id="A0A177E8X4"/>
<sequence length="336" mass="38618">MGAVFALLIALGLVIFVYIGAGVIGFKALFAVVFPYAAFFIFLGGIIYRIIEWAKVPVPFRIVTTCGQQKSLKWVKRSRLESPFNNFEVALRMALEVLAFRSLFRNLRAELKGPNLLYGSSKWLWLGAIAFHYCFLIILIRHLRFFTYPVPEFLGIIEQVDGFLHVGIPHFYITDGVILAALSYLLLRRLADAKLRYISLASDFLPLFLIFGLVLSGILMRNFFKVDIVQVKEFTMGLVHFSPKVPDVGVIFYIHLTFLCALMAYFPFSKLVHMAGVFFSPTRNLANNSRAKRHEPAPWWQKPKFKTYCEWQEEFKEVLEQSGQPIDEDCYKKEAK</sequence>
<dbReference type="InterPro" id="IPR047660">
    <property type="entry name" value="DsrM"/>
</dbReference>
<feature type="transmembrane region" description="Helical" evidence="9">
    <location>
        <begin position="250"/>
        <end position="268"/>
    </location>
</feature>
<gene>
    <name evidence="11" type="ORF">TH606_04830</name>
</gene>
<dbReference type="InterPro" id="IPR036197">
    <property type="entry name" value="NarG-like_sf"/>
</dbReference>
<dbReference type="PANTHER" id="PTHR30598">
    <property type="entry name" value="NITRATE REDUCTASE PRIVATE CHAPERONE, REDOX ENZYME MATURATION PROTEIN REMP FAMILY"/>
    <property type="match status" value="1"/>
</dbReference>
<evidence type="ECO:0000256" key="8">
    <source>
        <dbReference type="ARBA" id="ARBA00023136"/>
    </source>
</evidence>
<keyword evidence="7" id="KW-0560">Oxidoreductase</keyword>
<organism evidence="11 12">
    <name type="scientific">Thermodesulfatator autotrophicus</name>
    <dbReference type="NCBI Taxonomy" id="1795632"/>
    <lineage>
        <taxon>Bacteria</taxon>
        <taxon>Pseudomonadati</taxon>
        <taxon>Thermodesulfobacteriota</taxon>
        <taxon>Thermodesulfobacteria</taxon>
        <taxon>Thermodesulfobacteriales</taxon>
        <taxon>Thermodesulfatatoraceae</taxon>
        <taxon>Thermodesulfatator</taxon>
    </lineage>
</organism>
<dbReference type="PANTHER" id="PTHR30598:SF3">
    <property type="entry name" value="RESPIRATORY NITRATE REDUCTASE 1 GAMMA CHAIN"/>
    <property type="match status" value="1"/>
</dbReference>
<keyword evidence="2" id="KW-0813">Transport</keyword>
<comment type="subcellular location">
    <subcellularLocation>
        <location evidence="1">Cell membrane</location>
        <topology evidence="1">Multi-pass membrane protein</topology>
    </subcellularLocation>
</comment>
<evidence type="ECO:0000256" key="9">
    <source>
        <dbReference type="SAM" id="Phobius"/>
    </source>
</evidence>
<evidence type="ECO:0000256" key="2">
    <source>
        <dbReference type="ARBA" id="ARBA00022448"/>
    </source>
</evidence>
<keyword evidence="4 9" id="KW-0812">Transmembrane</keyword>
<dbReference type="InterPro" id="IPR023234">
    <property type="entry name" value="NarG-like_domain"/>
</dbReference>
<feature type="transmembrane region" description="Helical" evidence="9">
    <location>
        <begin position="197"/>
        <end position="219"/>
    </location>
</feature>
<dbReference type="EMBL" id="LSFI01000018">
    <property type="protein sequence ID" value="OAG27860.1"/>
    <property type="molecule type" value="Genomic_DNA"/>
</dbReference>
<dbReference type="GO" id="GO:0019645">
    <property type="term" value="P:anaerobic electron transport chain"/>
    <property type="evidence" value="ECO:0007669"/>
    <property type="project" value="TreeGrafter"/>
</dbReference>
<evidence type="ECO:0000256" key="5">
    <source>
        <dbReference type="ARBA" id="ARBA00022982"/>
    </source>
</evidence>
<dbReference type="OrthoDB" id="9769404at2"/>
<name>A0A177E8X4_9BACT</name>
<protein>
    <submittedName>
        <fullName evidence="11">Menaquinol oxidoreductase</fullName>
    </submittedName>
</protein>
<dbReference type="GO" id="GO:0020037">
    <property type="term" value="F:heme binding"/>
    <property type="evidence" value="ECO:0007669"/>
    <property type="project" value="TreeGrafter"/>
</dbReference>
<keyword evidence="3" id="KW-1003">Cell membrane</keyword>
<comment type="caution">
    <text evidence="11">The sequence shown here is derived from an EMBL/GenBank/DDBJ whole genome shotgun (WGS) entry which is preliminary data.</text>
</comment>
<dbReference type="InterPro" id="IPR051936">
    <property type="entry name" value="Heme-iron_electron_transfer"/>
</dbReference>
<reference evidence="11 12" key="1">
    <citation type="submission" date="2016-02" db="EMBL/GenBank/DDBJ databases">
        <title>Draft genome sequence of Thermodesulfatator sp. S606.</title>
        <authorList>
            <person name="Lai Q."/>
            <person name="Cao J."/>
            <person name="Dupont S."/>
            <person name="Shao Z."/>
            <person name="Jebbar M."/>
            <person name="Alain K."/>
        </authorList>
    </citation>
    <scope>NUCLEOTIDE SEQUENCE [LARGE SCALE GENOMIC DNA]</scope>
    <source>
        <strain evidence="11 12">S606</strain>
    </source>
</reference>
<keyword evidence="5" id="KW-0249">Electron transport</keyword>
<dbReference type="SUPFAM" id="SSF103501">
    <property type="entry name" value="Respiratory nitrate reductase 1 gamma chain"/>
    <property type="match status" value="1"/>
</dbReference>
<evidence type="ECO:0000256" key="4">
    <source>
        <dbReference type="ARBA" id="ARBA00022692"/>
    </source>
</evidence>
<evidence type="ECO:0000313" key="11">
    <source>
        <dbReference type="EMBL" id="OAG27860.1"/>
    </source>
</evidence>
<accession>A0A177E8X4</accession>
<evidence type="ECO:0000259" key="10">
    <source>
        <dbReference type="Pfam" id="PF02665"/>
    </source>
</evidence>
<proteinExistence type="predicted"/>
<evidence type="ECO:0000256" key="6">
    <source>
        <dbReference type="ARBA" id="ARBA00022989"/>
    </source>
</evidence>
<keyword evidence="12" id="KW-1185">Reference proteome</keyword>
<feature type="transmembrane region" description="Helical" evidence="9">
    <location>
        <begin position="123"/>
        <end position="143"/>
    </location>
</feature>
<feature type="transmembrane region" description="Helical" evidence="9">
    <location>
        <begin position="33"/>
        <end position="51"/>
    </location>
</feature>